<sequence>MPVSVVRVSVHRARELRSSSSVLVRSPDSHVRLQVGSQHMRTKTVPGRDPVWASSFDGVVYDARQHVDIKVLDTDFTGRSYVIGKINKVPVAQVVDKGKAHGVWMQLHGTPGRANSEVFVTATVFDLTEDPSRLPPQVLAASAENEFSLASQPTHFITVAGTDLADGEDGEEEESEGDDGAESDDAAEEGAGQRAAGQTANSVALLVCTLYGGQMPEEVGKPSEVDVKVAFGEAASLQRCRAPDEGSEGTLSRKTFKAVEFLATRGSTAEEVAELLDENVEDVRKAIRRITCNFRAQQKICLLLQPNDFRDSRSIHFFVQTTSKKKVLATGKLEMSTLIDSGRYDGQVDCVAGGGGRRIVKLHVDLRLFALVRHDAHQPRRDSSQVASQTPVPDGIRAELRGSPSSPRSASKGGGKEARGIRRSVSRGENKEATPLSAAE</sequence>
<proteinExistence type="predicted"/>
<dbReference type="InterPro" id="IPR000008">
    <property type="entry name" value="C2_dom"/>
</dbReference>
<gene>
    <name evidence="3" type="ORF">PCOR1329_LOCUS13786</name>
</gene>
<organism evidence="3 4">
    <name type="scientific">Prorocentrum cordatum</name>
    <dbReference type="NCBI Taxonomy" id="2364126"/>
    <lineage>
        <taxon>Eukaryota</taxon>
        <taxon>Sar</taxon>
        <taxon>Alveolata</taxon>
        <taxon>Dinophyceae</taxon>
        <taxon>Prorocentrales</taxon>
        <taxon>Prorocentraceae</taxon>
        <taxon>Prorocentrum</taxon>
    </lineage>
</organism>
<feature type="compositionally biased region" description="Acidic residues" evidence="1">
    <location>
        <begin position="165"/>
        <end position="188"/>
    </location>
</feature>
<feature type="compositionally biased region" description="Basic and acidic residues" evidence="1">
    <location>
        <begin position="414"/>
        <end position="432"/>
    </location>
</feature>
<feature type="region of interest" description="Disordered" evidence="1">
    <location>
        <begin position="165"/>
        <end position="197"/>
    </location>
</feature>
<feature type="domain" description="C2" evidence="2">
    <location>
        <begin position="1"/>
        <end position="105"/>
    </location>
</feature>
<dbReference type="Proteomes" id="UP001189429">
    <property type="component" value="Unassembled WGS sequence"/>
</dbReference>
<dbReference type="Gene3D" id="2.60.40.150">
    <property type="entry name" value="C2 domain"/>
    <property type="match status" value="1"/>
</dbReference>
<dbReference type="Pfam" id="PF00168">
    <property type="entry name" value="C2"/>
    <property type="match status" value="1"/>
</dbReference>
<evidence type="ECO:0000256" key="1">
    <source>
        <dbReference type="SAM" id="MobiDB-lite"/>
    </source>
</evidence>
<keyword evidence="4" id="KW-1185">Reference proteome</keyword>
<dbReference type="EMBL" id="CAUYUJ010004091">
    <property type="protein sequence ID" value="CAK0808097.1"/>
    <property type="molecule type" value="Genomic_DNA"/>
</dbReference>
<protein>
    <recommendedName>
        <fullName evidence="2">C2 domain-containing protein</fullName>
    </recommendedName>
</protein>
<feature type="region of interest" description="Disordered" evidence="1">
    <location>
        <begin position="377"/>
        <end position="440"/>
    </location>
</feature>
<dbReference type="PROSITE" id="PS50004">
    <property type="entry name" value="C2"/>
    <property type="match status" value="1"/>
</dbReference>
<comment type="caution">
    <text evidence="3">The sequence shown here is derived from an EMBL/GenBank/DDBJ whole genome shotgun (WGS) entry which is preliminary data.</text>
</comment>
<evidence type="ECO:0000259" key="2">
    <source>
        <dbReference type="PROSITE" id="PS50004"/>
    </source>
</evidence>
<dbReference type="SMART" id="SM00239">
    <property type="entry name" value="C2"/>
    <property type="match status" value="1"/>
</dbReference>
<dbReference type="InterPro" id="IPR035892">
    <property type="entry name" value="C2_domain_sf"/>
</dbReference>
<name>A0ABN9QRJ2_9DINO</name>
<reference evidence="3" key="1">
    <citation type="submission" date="2023-10" db="EMBL/GenBank/DDBJ databases">
        <authorList>
            <person name="Chen Y."/>
            <person name="Shah S."/>
            <person name="Dougan E. K."/>
            <person name="Thang M."/>
            <person name="Chan C."/>
        </authorList>
    </citation>
    <scope>NUCLEOTIDE SEQUENCE [LARGE SCALE GENOMIC DNA]</scope>
</reference>
<accession>A0ABN9QRJ2</accession>
<evidence type="ECO:0000313" key="3">
    <source>
        <dbReference type="EMBL" id="CAK0808097.1"/>
    </source>
</evidence>
<dbReference type="SUPFAM" id="SSF49562">
    <property type="entry name" value="C2 domain (Calcium/lipid-binding domain, CaLB)"/>
    <property type="match status" value="1"/>
</dbReference>
<evidence type="ECO:0000313" key="4">
    <source>
        <dbReference type="Proteomes" id="UP001189429"/>
    </source>
</evidence>